<dbReference type="Gene3D" id="1.10.10.10">
    <property type="entry name" value="Winged helix-like DNA-binding domain superfamily/Winged helix DNA-binding domain"/>
    <property type="match status" value="1"/>
</dbReference>
<dbReference type="InterPro" id="IPR036390">
    <property type="entry name" value="WH_DNA-bd_sf"/>
</dbReference>
<accession>A0A1J5PQE1</accession>
<dbReference type="GO" id="GO:0006950">
    <property type="term" value="P:response to stress"/>
    <property type="evidence" value="ECO:0007669"/>
    <property type="project" value="TreeGrafter"/>
</dbReference>
<feature type="domain" description="HTH marR-type" evidence="1">
    <location>
        <begin position="27"/>
        <end position="66"/>
    </location>
</feature>
<organism evidence="2">
    <name type="scientific">mine drainage metagenome</name>
    <dbReference type="NCBI Taxonomy" id="410659"/>
    <lineage>
        <taxon>unclassified sequences</taxon>
        <taxon>metagenomes</taxon>
        <taxon>ecological metagenomes</taxon>
    </lineage>
</organism>
<dbReference type="SUPFAM" id="SSF46785">
    <property type="entry name" value="Winged helix' DNA-binding domain"/>
    <property type="match status" value="1"/>
</dbReference>
<evidence type="ECO:0000313" key="2">
    <source>
        <dbReference type="EMBL" id="OIQ73024.1"/>
    </source>
</evidence>
<name>A0A1J5PQE1_9ZZZZ</name>
<reference evidence="2" key="1">
    <citation type="submission" date="2016-10" db="EMBL/GenBank/DDBJ databases">
        <title>Sequence of Gallionella enrichment culture.</title>
        <authorList>
            <person name="Poehlein A."/>
            <person name="Muehling M."/>
            <person name="Daniel R."/>
        </authorList>
    </citation>
    <scope>NUCLEOTIDE SEQUENCE</scope>
</reference>
<dbReference type="InterPro" id="IPR039422">
    <property type="entry name" value="MarR/SlyA-like"/>
</dbReference>
<proteinExistence type="predicted"/>
<comment type="caution">
    <text evidence="2">The sequence shown here is derived from an EMBL/GenBank/DDBJ whole genome shotgun (WGS) entry which is preliminary data.</text>
</comment>
<dbReference type="EMBL" id="MLJW01003032">
    <property type="protein sequence ID" value="OIQ73024.1"/>
    <property type="molecule type" value="Genomic_DNA"/>
</dbReference>
<dbReference type="GO" id="GO:0003700">
    <property type="term" value="F:DNA-binding transcription factor activity"/>
    <property type="evidence" value="ECO:0007669"/>
    <property type="project" value="InterPro"/>
</dbReference>
<dbReference type="InterPro" id="IPR000835">
    <property type="entry name" value="HTH_MarR-typ"/>
</dbReference>
<dbReference type="PANTHER" id="PTHR33164:SF57">
    <property type="entry name" value="MARR-FAMILY TRANSCRIPTIONAL REGULATOR"/>
    <property type="match status" value="1"/>
</dbReference>
<gene>
    <name evidence="2" type="ORF">GALL_453450</name>
</gene>
<sequence>MSNLAARGHLTASHIHITRHLALDGCGLTALAKQAGVSKQAMGKLVDQCSAWGLVQRQSDLRDARACRVVFTATGLAWLRAYEEAVVQAEFELRGAVGTEVATVIALGLEAYAA</sequence>
<evidence type="ECO:0000259" key="1">
    <source>
        <dbReference type="Pfam" id="PF12802"/>
    </source>
</evidence>
<protein>
    <submittedName>
        <fullName evidence="2">MarR family protein</fullName>
    </submittedName>
</protein>
<dbReference type="Pfam" id="PF12802">
    <property type="entry name" value="MarR_2"/>
    <property type="match status" value="1"/>
</dbReference>
<dbReference type="PANTHER" id="PTHR33164">
    <property type="entry name" value="TRANSCRIPTIONAL REGULATOR, MARR FAMILY"/>
    <property type="match status" value="1"/>
</dbReference>
<dbReference type="InterPro" id="IPR036388">
    <property type="entry name" value="WH-like_DNA-bd_sf"/>
</dbReference>
<dbReference type="AlphaFoldDB" id="A0A1J5PQE1"/>